<keyword evidence="3" id="KW-1185">Reference proteome</keyword>
<keyword evidence="1" id="KW-0472">Membrane</keyword>
<evidence type="ECO:0000313" key="2">
    <source>
        <dbReference type="EMBL" id="TDQ40671.1"/>
    </source>
</evidence>
<organism evidence="2 3">
    <name type="scientific">Aureibacillus halotolerans</name>
    <dbReference type="NCBI Taxonomy" id="1508390"/>
    <lineage>
        <taxon>Bacteria</taxon>
        <taxon>Bacillati</taxon>
        <taxon>Bacillota</taxon>
        <taxon>Bacilli</taxon>
        <taxon>Bacillales</taxon>
        <taxon>Bacillaceae</taxon>
        <taxon>Aureibacillus</taxon>
    </lineage>
</organism>
<feature type="transmembrane region" description="Helical" evidence="1">
    <location>
        <begin position="72"/>
        <end position="92"/>
    </location>
</feature>
<keyword evidence="1" id="KW-1133">Transmembrane helix</keyword>
<evidence type="ECO:0000256" key="1">
    <source>
        <dbReference type="SAM" id="Phobius"/>
    </source>
</evidence>
<feature type="transmembrane region" description="Helical" evidence="1">
    <location>
        <begin position="32"/>
        <end position="51"/>
    </location>
</feature>
<keyword evidence="1" id="KW-0812">Transmembrane</keyword>
<evidence type="ECO:0000313" key="3">
    <source>
        <dbReference type="Proteomes" id="UP000295632"/>
    </source>
</evidence>
<sequence>MSKRTLSLISMGLALCFVLISIVFLFSGQNLWVIGLLVLGTAINSLLEIKIKGVNGVEDERYHHIFQKVSVYTSRITFSAVIIMCIIHFFFIQINASILLVLLVLTYYISESVSTWVISKRY</sequence>
<name>A0A4R6U3R0_9BACI</name>
<gene>
    <name evidence="2" type="ORF">EV213_10512</name>
</gene>
<dbReference type="AlphaFoldDB" id="A0A4R6U3R0"/>
<comment type="caution">
    <text evidence="2">The sequence shown here is derived from an EMBL/GenBank/DDBJ whole genome shotgun (WGS) entry which is preliminary data.</text>
</comment>
<protein>
    <submittedName>
        <fullName evidence="2">Putative membrane protein DUF2178</fullName>
    </submittedName>
</protein>
<feature type="transmembrane region" description="Helical" evidence="1">
    <location>
        <begin position="98"/>
        <end position="118"/>
    </location>
</feature>
<reference evidence="2 3" key="1">
    <citation type="submission" date="2019-03" db="EMBL/GenBank/DDBJ databases">
        <title>Genomic Encyclopedia of Type Strains, Phase IV (KMG-IV): sequencing the most valuable type-strain genomes for metagenomic binning, comparative biology and taxonomic classification.</title>
        <authorList>
            <person name="Goeker M."/>
        </authorList>
    </citation>
    <scope>NUCLEOTIDE SEQUENCE [LARGE SCALE GENOMIC DNA]</scope>
    <source>
        <strain evidence="2 3">DSM 28697</strain>
    </source>
</reference>
<accession>A0A4R6U3R0</accession>
<dbReference type="EMBL" id="SNYJ01000005">
    <property type="protein sequence ID" value="TDQ40671.1"/>
    <property type="molecule type" value="Genomic_DNA"/>
</dbReference>
<feature type="transmembrane region" description="Helical" evidence="1">
    <location>
        <begin position="7"/>
        <end position="26"/>
    </location>
</feature>
<proteinExistence type="predicted"/>
<dbReference type="Proteomes" id="UP000295632">
    <property type="component" value="Unassembled WGS sequence"/>
</dbReference>